<evidence type="ECO:0000313" key="3">
    <source>
        <dbReference type="Proteomes" id="UP000230233"/>
    </source>
</evidence>
<feature type="chain" id="PRO_5013626762" evidence="1">
    <location>
        <begin position="18"/>
        <end position="112"/>
    </location>
</feature>
<keyword evidence="3" id="KW-1185">Reference proteome</keyword>
<name>A0A2G5T2K8_9PELO</name>
<comment type="caution">
    <text evidence="2">The sequence shown here is derived from an EMBL/GenBank/DDBJ whole genome shotgun (WGS) entry which is preliminary data.</text>
</comment>
<sequence>MLTIFFVCLCLGTNVHAGVIATPTSTTSGLEDNTVTSAPFDEEAELKKIADTCFTYSARHNDRTTPFFEVSRKTKNFWKKRLKPFDSASQKTYRDLYSDILVIFWVSGINLE</sequence>
<organism evidence="2 3">
    <name type="scientific">Caenorhabditis nigoni</name>
    <dbReference type="NCBI Taxonomy" id="1611254"/>
    <lineage>
        <taxon>Eukaryota</taxon>
        <taxon>Metazoa</taxon>
        <taxon>Ecdysozoa</taxon>
        <taxon>Nematoda</taxon>
        <taxon>Chromadorea</taxon>
        <taxon>Rhabditida</taxon>
        <taxon>Rhabditina</taxon>
        <taxon>Rhabditomorpha</taxon>
        <taxon>Rhabditoidea</taxon>
        <taxon>Rhabditidae</taxon>
        <taxon>Peloderinae</taxon>
        <taxon>Caenorhabditis</taxon>
    </lineage>
</organism>
<dbReference type="AlphaFoldDB" id="A0A2G5T2K8"/>
<protein>
    <submittedName>
        <fullName evidence="2">Uncharacterized protein</fullName>
    </submittedName>
</protein>
<feature type="signal peptide" evidence="1">
    <location>
        <begin position="1"/>
        <end position="17"/>
    </location>
</feature>
<evidence type="ECO:0000313" key="2">
    <source>
        <dbReference type="EMBL" id="PIC21517.1"/>
    </source>
</evidence>
<reference evidence="3" key="1">
    <citation type="submission" date="2017-10" db="EMBL/GenBank/DDBJ databases">
        <title>Rapid genome shrinkage in a self-fertile nematode reveals novel sperm competition proteins.</title>
        <authorList>
            <person name="Yin D."/>
            <person name="Schwarz E.M."/>
            <person name="Thomas C.G."/>
            <person name="Felde R.L."/>
            <person name="Korf I.F."/>
            <person name="Cutter A.D."/>
            <person name="Schartner C.M."/>
            <person name="Ralston E.J."/>
            <person name="Meyer B.J."/>
            <person name="Haag E.S."/>
        </authorList>
    </citation>
    <scope>NUCLEOTIDE SEQUENCE [LARGE SCALE GENOMIC DNA]</scope>
    <source>
        <strain evidence="3">JU1422</strain>
    </source>
</reference>
<keyword evidence="1" id="KW-0732">Signal</keyword>
<dbReference type="Proteomes" id="UP000230233">
    <property type="component" value="Chromosome X"/>
</dbReference>
<gene>
    <name evidence="2" type="primary">Cnig_chr_X.g26320</name>
    <name evidence="2" type="ORF">B9Z55_026320</name>
</gene>
<accession>A0A2G5T2K8</accession>
<evidence type="ECO:0000256" key="1">
    <source>
        <dbReference type="SAM" id="SignalP"/>
    </source>
</evidence>
<dbReference type="EMBL" id="PDUG01000006">
    <property type="protein sequence ID" value="PIC21517.1"/>
    <property type="molecule type" value="Genomic_DNA"/>
</dbReference>
<proteinExistence type="predicted"/>